<evidence type="ECO:0000256" key="1">
    <source>
        <dbReference type="ARBA" id="ARBA00023015"/>
    </source>
</evidence>
<dbReference type="InterPro" id="IPR014757">
    <property type="entry name" value="Tscrpt_reg_IclR_C"/>
</dbReference>
<name>A0AAE5A6B9_9NOCA</name>
<feature type="domain" description="HTH iclR-type" evidence="4">
    <location>
        <begin position="2"/>
        <end position="64"/>
    </location>
</feature>
<dbReference type="Proteomes" id="UP001185863">
    <property type="component" value="Unassembled WGS sequence"/>
</dbReference>
<dbReference type="RefSeq" id="WP_317743494.1">
    <property type="nucleotide sequence ID" value="NZ_JAWLUP010000031.1"/>
</dbReference>
<dbReference type="Gene3D" id="3.30.450.40">
    <property type="match status" value="1"/>
</dbReference>
<evidence type="ECO:0000256" key="2">
    <source>
        <dbReference type="ARBA" id="ARBA00023125"/>
    </source>
</evidence>
<feature type="domain" description="IclR-ED" evidence="5">
    <location>
        <begin position="65"/>
        <end position="291"/>
    </location>
</feature>
<comment type="caution">
    <text evidence="6">The sequence shown here is derived from an EMBL/GenBank/DDBJ whole genome shotgun (WGS) entry which is preliminary data.</text>
</comment>
<protein>
    <submittedName>
        <fullName evidence="6">Helix-turn-helix domain-containing protein</fullName>
    </submittedName>
</protein>
<organism evidence="6 7">
    <name type="scientific">Rhodococcus oxybenzonivorans</name>
    <dbReference type="NCBI Taxonomy" id="1990687"/>
    <lineage>
        <taxon>Bacteria</taxon>
        <taxon>Bacillati</taxon>
        <taxon>Actinomycetota</taxon>
        <taxon>Actinomycetes</taxon>
        <taxon>Mycobacteriales</taxon>
        <taxon>Nocardiaceae</taxon>
        <taxon>Rhodococcus</taxon>
    </lineage>
</organism>
<dbReference type="Gene3D" id="1.10.10.10">
    <property type="entry name" value="Winged helix-like DNA-binding domain superfamily/Winged helix DNA-binding domain"/>
    <property type="match status" value="1"/>
</dbReference>
<dbReference type="InterPro" id="IPR005471">
    <property type="entry name" value="Tscrpt_reg_IclR_N"/>
</dbReference>
<dbReference type="PROSITE" id="PS51078">
    <property type="entry name" value="ICLR_ED"/>
    <property type="match status" value="1"/>
</dbReference>
<proteinExistence type="predicted"/>
<dbReference type="SMART" id="SM00346">
    <property type="entry name" value="HTH_ICLR"/>
    <property type="match status" value="1"/>
</dbReference>
<dbReference type="PANTHER" id="PTHR30136">
    <property type="entry name" value="HELIX-TURN-HELIX TRANSCRIPTIONAL REGULATOR, ICLR FAMILY"/>
    <property type="match status" value="1"/>
</dbReference>
<evidence type="ECO:0000313" key="7">
    <source>
        <dbReference type="Proteomes" id="UP001185863"/>
    </source>
</evidence>
<dbReference type="InterPro" id="IPR029016">
    <property type="entry name" value="GAF-like_dom_sf"/>
</dbReference>
<keyword evidence="2" id="KW-0238">DNA-binding</keyword>
<dbReference type="PROSITE" id="PS51077">
    <property type="entry name" value="HTH_ICLR"/>
    <property type="match status" value="1"/>
</dbReference>
<evidence type="ECO:0000313" key="6">
    <source>
        <dbReference type="EMBL" id="MDV7265745.1"/>
    </source>
</evidence>
<keyword evidence="3" id="KW-0804">Transcription</keyword>
<evidence type="ECO:0000259" key="5">
    <source>
        <dbReference type="PROSITE" id="PS51078"/>
    </source>
</evidence>
<dbReference type="AlphaFoldDB" id="A0AAE5A6B9"/>
<dbReference type="EMBL" id="JAWLUP010000031">
    <property type="protein sequence ID" value="MDV7265745.1"/>
    <property type="molecule type" value="Genomic_DNA"/>
</dbReference>
<dbReference type="InterPro" id="IPR050707">
    <property type="entry name" value="HTH_MetabolicPath_Reg"/>
</dbReference>
<keyword evidence="1" id="KW-0805">Transcription regulation</keyword>
<gene>
    <name evidence="6" type="ORF">R4315_14505</name>
</gene>
<reference evidence="6" key="1">
    <citation type="submission" date="2023-10" db="EMBL/GenBank/DDBJ databases">
        <title>Development of a sustainable strategy for remediation of hydrocarbon-contaminated territories based on the waste exchange concept.</title>
        <authorList>
            <person name="Krivoruchko A."/>
        </authorList>
    </citation>
    <scope>NUCLEOTIDE SEQUENCE</scope>
    <source>
        <strain evidence="6">IEGM 68</strain>
    </source>
</reference>
<dbReference type="PANTHER" id="PTHR30136:SF34">
    <property type="entry name" value="TRANSCRIPTIONAL REGULATOR"/>
    <property type="match status" value="1"/>
</dbReference>
<evidence type="ECO:0000259" key="4">
    <source>
        <dbReference type="PROSITE" id="PS51077"/>
    </source>
</evidence>
<dbReference type="InterPro" id="IPR036388">
    <property type="entry name" value="WH-like_DNA-bd_sf"/>
</dbReference>
<dbReference type="SUPFAM" id="SSF46785">
    <property type="entry name" value="Winged helix' DNA-binding domain"/>
    <property type="match status" value="1"/>
</dbReference>
<dbReference type="GO" id="GO:0003700">
    <property type="term" value="F:DNA-binding transcription factor activity"/>
    <property type="evidence" value="ECO:0007669"/>
    <property type="project" value="TreeGrafter"/>
</dbReference>
<accession>A0AAE5A6B9</accession>
<dbReference type="GO" id="GO:0003677">
    <property type="term" value="F:DNA binding"/>
    <property type="evidence" value="ECO:0007669"/>
    <property type="project" value="UniProtKB-KW"/>
</dbReference>
<dbReference type="SUPFAM" id="SSF55781">
    <property type="entry name" value="GAF domain-like"/>
    <property type="match status" value="1"/>
</dbReference>
<dbReference type="Pfam" id="PF09339">
    <property type="entry name" value="HTH_IclR"/>
    <property type="match status" value="1"/>
</dbReference>
<dbReference type="InterPro" id="IPR036390">
    <property type="entry name" value="WH_DNA-bd_sf"/>
</dbReference>
<dbReference type="GO" id="GO:0045892">
    <property type="term" value="P:negative regulation of DNA-templated transcription"/>
    <property type="evidence" value="ECO:0007669"/>
    <property type="project" value="TreeGrafter"/>
</dbReference>
<evidence type="ECO:0000256" key="3">
    <source>
        <dbReference type="ARBA" id="ARBA00023163"/>
    </source>
</evidence>
<sequence length="291" mass="31910">MSNPTHRVVAVLNCLAQRPGRSLTLSDLARETGISKSTLHPLAETLLNSGYLLRDSDRRLHLGPALTGLGEAALGERGHLVSSLRALMNEIADELNAHCILTAQLGEWVVPLAAAGEPSRVTTLFRVGERTQPFAPPLGVLFLFGRSMGELQEWLGRAYPEPDSREVDMVMAALELLRSRGVAAAARSGTKALAEGMIFRENRKHSETPDPESFQEWMTELRREQYLIVDFSDPTPREVEWIGTPLLNRAGRVDLALCAVNFPKPLSGEEVLEIGGYLRTRAASVPGVRLT</sequence>